<evidence type="ECO:0000313" key="2">
    <source>
        <dbReference type="EMBL" id="CAG8488689.1"/>
    </source>
</evidence>
<keyword evidence="3" id="KW-1185">Reference proteome</keyword>
<organism evidence="2 3">
    <name type="scientific">Gigaspora margarita</name>
    <dbReference type="NCBI Taxonomy" id="4874"/>
    <lineage>
        <taxon>Eukaryota</taxon>
        <taxon>Fungi</taxon>
        <taxon>Fungi incertae sedis</taxon>
        <taxon>Mucoromycota</taxon>
        <taxon>Glomeromycotina</taxon>
        <taxon>Glomeromycetes</taxon>
        <taxon>Diversisporales</taxon>
        <taxon>Gigasporaceae</taxon>
        <taxon>Gigaspora</taxon>
    </lineage>
</organism>
<proteinExistence type="predicted"/>
<feature type="compositionally biased region" description="Basic and acidic residues" evidence="1">
    <location>
        <begin position="81"/>
        <end position="101"/>
    </location>
</feature>
<feature type="region of interest" description="Disordered" evidence="1">
    <location>
        <begin position="81"/>
        <end position="129"/>
    </location>
</feature>
<name>A0ABM8VZV0_GIGMA</name>
<evidence type="ECO:0000313" key="3">
    <source>
        <dbReference type="Proteomes" id="UP000789901"/>
    </source>
</evidence>
<dbReference type="EMBL" id="CAJVQB010000432">
    <property type="protein sequence ID" value="CAG8488689.1"/>
    <property type="molecule type" value="Genomic_DNA"/>
</dbReference>
<reference evidence="2 3" key="1">
    <citation type="submission" date="2021-06" db="EMBL/GenBank/DDBJ databases">
        <authorList>
            <person name="Kallberg Y."/>
            <person name="Tangrot J."/>
            <person name="Rosling A."/>
        </authorList>
    </citation>
    <scope>NUCLEOTIDE SEQUENCE [LARGE SCALE GENOMIC DNA]</scope>
    <source>
        <strain evidence="2 3">120-4 pot B 10/14</strain>
    </source>
</reference>
<dbReference type="Proteomes" id="UP000789901">
    <property type="component" value="Unassembled WGS sequence"/>
</dbReference>
<sequence length="129" mass="14571">MTGTIEFASGDSFSGLDVLEVSLHQLNFAGEILEDIARKTDINSFSENSWDAKIEGLNDNELPKRARKIDIREAIRKKREELTEKVSEMSKRGQADEKIKTTEVSSSKNTKELKVNTERRKSEALKLDG</sequence>
<gene>
    <name evidence="2" type="ORF">GMARGA_LOCUS1612</name>
</gene>
<protein>
    <submittedName>
        <fullName evidence="2">13777_t:CDS:1</fullName>
    </submittedName>
</protein>
<accession>A0ABM8VZV0</accession>
<comment type="caution">
    <text evidence="2">The sequence shown here is derived from an EMBL/GenBank/DDBJ whole genome shotgun (WGS) entry which is preliminary data.</text>
</comment>
<feature type="compositionally biased region" description="Basic and acidic residues" evidence="1">
    <location>
        <begin position="109"/>
        <end position="129"/>
    </location>
</feature>
<evidence type="ECO:0000256" key="1">
    <source>
        <dbReference type="SAM" id="MobiDB-lite"/>
    </source>
</evidence>